<name>A0A4Q9KH20_9ACTN</name>
<gene>
    <name evidence="2" type="ORF">ET989_03760</name>
</gene>
<keyword evidence="1" id="KW-1133">Transmembrane helix</keyword>
<keyword evidence="3" id="KW-1185">Reference proteome</keyword>
<evidence type="ECO:0000313" key="2">
    <source>
        <dbReference type="EMBL" id="TBT87431.1"/>
    </source>
</evidence>
<protein>
    <submittedName>
        <fullName evidence="2">Uncharacterized protein</fullName>
    </submittedName>
</protein>
<comment type="caution">
    <text evidence="2">The sequence shown here is derived from an EMBL/GenBank/DDBJ whole genome shotgun (WGS) entry which is preliminary data.</text>
</comment>
<sequence>MSFCARRPGRLASQLVGDVFVAVWAIGWWFGSRFVDGTIRAIAEPSRQTQRITSDLARQTTEAATQAAGVPVVGAQLRQPFDGIAGRIGDLSASASDQVAQVERVATVLGWLAFLVPVLLVALWWVPRRLAFVARSRELAQLAASPEGNELLALRALANQPLGSLRQVASDPVAAWRTGDAAVMTRLADLELASAGLGRPRRSRH</sequence>
<keyword evidence="1" id="KW-0472">Membrane</keyword>
<accession>A0A4Q9KH20</accession>
<keyword evidence="1" id="KW-0812">Transmembrane</keyword>
<dbReference type="RefSeq" id="WP_131167217.1">
    <property type="nucleotide sequence ID" value="NZ_SDMQ01000002.1"/>
</dbReference>
<reference evidence="2 3" key="1">
    <citation type="submission" date="2019-01" db="EMBL/GenBank/DDBJ databases">
        <title>Lactibacter flavus gen. nov., sp. nov., a novel bacterium of the family Propionibacteriaceae isolated from raw milk and dairy products.</title>
        <authorList>
            <person name="Huptas C."/>
            <person name="Wenning M."/>
            <person name="Breitenwieser F."/>
            <person name="Doll E."/>
            <person name="Von Neubeck M."/>
            <person name="Busse H.-J."/>
            <person name="Scherer S."/>
        </authorList>
    </citation>
    <scope>NUCLEOTIDE SEQUENCE [LARGE SCALE GENOMIC DNA]</scope>
    <source>
        <strain evidence="2 3">KCTC 33808</strain>
    </source>
</reference>
<dbReference type="AlphaFoldDB" id="A0A4Q9KH20"/>
<evidence type="ECO:0000256" key="1">
    <source>
        <dbReference type="SAM" id="Phobius"/>
    </source>
</evidence>
<evidence type="ECO:0000313" key="3">
    <source>
        <dbReference type="Proteomes" id="UP000292373"/>
    </source>
</evidence>
<dbReference type="Proteomes" id="UP000292373">
    <property type="component" value="Unassembled WGS sequence"/>
</dbReference>
<organism evidence="2 3">
    <name type="scientific">Propioniciclava sinopodophylli</name>
    <dbReference type="NCBI Taxonomy" id="1837344"/>
    <lineage>
        <taxon>Bacteria</taxon>
        <taxon>Bacillati</taxon>
        <taxon>Actinomycetota</taxon>
        <taxon>Actinomycetes</taxon>
        <taxon>Propionibacteriales</taxon>
        <taxon>Propionibacteriaceae</taxon>
        <taxon>Propioniciclava</taxon>
    </lineage>
</organism>
<dbReference type="OrthoDB" id="5198533at2"/>
<proteinExistence type="predicted"/>
<feature type="transmembrane region" description="Helical" evidence="1">
    <location>
        <begin position="108"/>
        <end position="127"/>
    </location>
</feature>
<feature type="transmembrane region" description="Helical" evidence="1">
    <location>
        <begin position="12"/>
        <end position="30"/>
    </location>
</feature>
<dbReference type="EMBL" id="SDMQ01000002">
    <property type="protein sequence ID" value="TBT87431.1"/>
    <property type="molecule type" value="Genomic_DNA"/>
</dbReference>